<comment type="catalytic activity">
    <reaction evidence="4">
        <text>5-hydroxyuridine(34) in tRNA + S-adenosyl-L-methionine = 5-methoxyuridine(34) in tRNA + S-adenosyl-L-homocysteine + H(+)</text>
        <dbReference type="Rhea" id="RHEA:60524"/>
        <dbReference type="Rhea" id="RHEA-COMP:13381"/>
        <dbReference type="Rhea" id="RHEA-COMP:15591"/>
        <dbReference type="ChEBI" id="CHEBI:15378"/>
        <dbReference type="ChEBI" id="CHEBI:57856"/>
        <dbReference type="ChEBI" id="CHEBI:59789"/>
        <dbReference type="ChEBI" id="CHEBI:136877"/>
        <dbReference type="ChEBI" id="CHEBI:143860"/>
    </reaction>
</comment>
<feature type="binding site" evidence="4">
    <location>
        <position position="131"/>
    </location>
    <ligand>
        <name>S-adenosyl-L-methionine</name>
        <dbReference type="ChEBI" id="CHEBI:59789"/>
    </ligand>
</feature>
<proteinExistence type="inferred from homology"/>
<accession>A0A1S2L5P7</accession>
<dbReference type="EC" id="2.1.1.-" evidence="4"/>
<keyword evidence="4" id="KW-0819">tRNA processing</keyword>
<keyword evidence="4" id="KW-0479">Metal-binding</keyword>
<dbReference type="Proteomes" id="UP000180098">
    <property type="component" value="Unassembled WGS sequence"/>
</dbReference>
<feature type="binding site" evidence="4">
    <location>
        <position position="158"/>
    </location>
    <ligand>
        <name>Mg(2+)</name>
        <dbReference type="ChEBI" id="CHEBI:18420"/>
    </ligand>
</feature>
<dbReference type="EMBL" id="MLQQ01000058">
    <property type="protein sequence ID" value="OIJ07676.1"/>
    <property type="molecule type" value="Genomic_DNA"/>
</dbReference>
<evidence type="ECO:0000256" key="2">
    <source>
        <dbReference type="ARBA" id="ARBA00022679"/>
    </source>
</evidence>
<dbReference type="RefSeq" id="WP_071314865.1">
    <property type="nucleotide sequence ID" value="NZ_MLQQ01000058.1"/>
</dbReference>
<keyword evidence="6" id="KW-1185">Reference proteome</keyword>
<evidence type="ECO:0000313" key="6">
    <source>
        <dbReference type="Proteomes" id="UP000180098"/>
    </source>
</evidence>
<gene>
    <name evidence="4" type="primary">trmR</name>
    <name evidence="5" type="ORF">BKP35_18530</name>
</gene>
<dbReference type="CDD" id="cd02440">
    <property type="entry name" value="AdoMet_MTases"/>
    <property type="match status" value="1"/>
</dbReference>
<dbReference type="GO" id="GO:0016300">
    <property type="term" value="F:tRNA (uridine) methyltransferase activity"/>
    <property type="evidence" value="ECO:0007669"/>
    <property type="project" value="UniProtKB-UniRule"/>
</dbReference>
<organism evidence="5 6">
    <name type="scientific">Anaerobacillus arseniciselenatis</name>
    <dbReference type="NCBI Taxonomy" id="85682"/>
    <lineage>
        <taxon>Bacteria</taxon>
        <taxon>Bacillati</taxon>
        <taxon>Bacillota</taxon>
        <taxon>Bacilli</taxon>
        <taxon>Bacillales</taxon>
        <taxon>Bacillaceae</taxon>
        <taxon>Anaerobacillus</taxon>
    </lineage>
</organism>
<evidence type="ECO:0000313" key="5">
    <source>
        <dbReference type="EMBL" id="OIJ07676.1"/>
    </source>
</evidence>
<sequence>MVSDQVNKYIGSLIKQRNPLLTEMELYAAENEIPIMDIVSVEAMLQFLSFANTKNVLEIGTAIGYSAMRITERLPDCKVVSIERNNERYEKAKEFISKGQLENRITLIYGDALEAPSAIQEYGPFDALFIDAAKGQYKRFFELYSPLVKKGGIIISDNVLYKGVVAKEGKVAKGIRTMVVNLRSYNEMLMTNDKYETTFYPIGDGMAISKKK</sequence>
<reference evidence="5 6" key="1">
    <citation type="submission" date="2016-10" db="EMBL/GenBank/DDBJ databases">
        <title>Draft genome sequences of four alkaliphilic bacteria belonging to the Anaerobacillus genus.</title>
        <authorList>
            <person name="Bassil N.M."/>
            <person name="Lloyd J.R."/>
        </authorList>
    </citation>
    <scope>NUCLEOTIDE SEQUENCE [LARGE SCALE GENOMIC DNA]</scope>
    <source>
        <strain evidence="5 6">DSM 15340</strain>
    </source>
</reference>
<dbReference type="PANTHER" id="PTHR10509">
    <property type="entry name" value="O-METHYLTRANSFERASE-RELATED"/>
    <property type="match status" value="1"/>
</dbReference>
<dbReference type="InterPro" id="IPR043675">
    <property type="entry name" value="TrmR_methyltr"/>
</dbReference>
<name>A0A1S2L5P7_9BACI</name>
<evidence type="ECO:0000256" key="4">
    <source>
        <dbReference type="HAMAP-Rule" id="MF_02217"/>
    </source>
</evidence>
<dbReference type="PANTHER" id="PTHR10509:SF14">
    <property type="entry name" value="CAFFEOYL-COA O-METHYLTRANSFERASE 3-RELATED"/>
    <property type="match status" value="1"/>
</dbReference>
<feature type="binding site" evidence="4">
    <location>
        <position position="66"/>
    </location>
    <ligand>
        <name>S-adenosyl-L-methionine</name>
        <dbReference type="ChEBI" id="CHEBI:59789"/>
    </ligand>
</feature>
<comment type="similarity">
    <text evidence="4">Belongs to the class I-like SAM-binding methyltransferase superfamily. Cation-dependent O-methyltransferase family.</text>
</comment>
<comment type="function">
    <text evidence="4">Catalyzes the methylation of 5-hydroxyuridine (ho5U) to form 5-methoxyuridine (mo5U) at position 34 in tRNAs.</text>
</comment>
<protein>
    <recommendedName>
        <fullName evidence="4">tRNA 5-hydroxyuridine methyltransferase</fullName>
        <ecNumber evidence="4">2.1.1.-</ecNumber>
    </recommendedName>
    <alternativeName>
        <fullName evidence="4">ho5U methyltransferase</fullName>
    </alternativeName>
</protein>
<dbReference type="InterPro" id="IPR029063">
    <property type="entry name" value="SAM-dependent_MTases_sf"/>
</dbReference>
<dbReference type="AlphaFoldDB" id="A0A1S2L5P7"/>
<dbReference type="GO" id="GO:0008757">
    <property type="term" value="F:S-adenosylmethionine-dependent methyltransferase activity"/>
    <property type="evidence" value="ECO:0007669"/>
    <property type="project" value="TreeGrafter"/>
</dbReference>
<keyword evidence="2 4" id="KW-0808">Transferase</keyword>
<comment type="subunit">
    <text evidence="4">Homodimer.</text>
</comment>
<dbReference type="InterPro" id="IPR002935">
    <property type="entry name" value="SAM_O-MeTrfase"/>
</dbReference>
<keyword evidence="4" id="KW-0460">Magnesium</keyword>
<feature type="binding site" evidence="4">
    <location>
        <position position="83"/>
    </location>
    <ligand>
        <name>S-adenosyl-L-methionine</name>
        <dbReference type="ChEBI" id="CHEBI:59789"/>
    </ligand>
</feature>
<keyword evidence="3 4" id="KW-0949">S-adenosyl-L-methionine</keyword>
<comment type="caution">
    <text evidence="5">The sequence shown here is derived from an EMBL/GenBank/DDBJ whole genome shotgun (WGS) entry which is preliminary data.</text>
</comment>
<feature type="binding site" evidence="4">
    <location>
        <position position="157"/>
    </location>
    <ligand>
        <name>Mg(2+)</name>
        <dbReference type="ChEBI" id="CHEBI:18420"/>
    </ligand>
</feature>
<dbReference type="SUPFAM" id="SSF53335">
    <property type="entry name" value="S-adenosyl-L-methionine-dependent methyltransferases"/>
    <property type="match status" value="1"/>
</dbReference>
<feature type="binding site" evidence="4">
    <location>
        <begin position="111"/>
        <end position="112"/>
    </location>
    <ligand>
        <name>S-adenosyl-L-methionine</name>
        <dbReference type="ChEBI" id="CHEBI:59789"/>
    </ligand>
</feature>
<dbReference type="GO" id="GO:0008171">
    <property type="term" value="F:O-methyltransferase activity"/>
    <property type="evidence" value="ECO:0007669"/>
    <property type="project" value="InterPro"/>
</dbReference>
<keyword evidence="1 4" id="KW-0489">Methyltransferase</keyword>
<evidence type="ECO:0000256" key="1">
    <source>
        <dbReference type="ARBA" id="ARBA00022603"/>
    </source>
</evidence>
<feature type="binding site" evidence="4">
    <location>
        <position position="131"/>
    </location>
    <ligand>
        <name>Mg(2+)</name>
        <dbReference type="ChEBI" id="CHEBI:18420"/>
    </ligand>
</feature>
<dbReference type="PROSITE" id="PS51682">
    <property type="entry name" value="SAM_OMT_I"/>
    <property type="match status" value="1"/>
</dbReference>
<dbReference type="OrthoDB" id="9799672at2"/>
<dbReference type="GO" id="GO:0000287">
    <property type="term" value="F:magnesium ion binding"/>
    <property type="evidence" value="ECO:0007669"/>
    <property type="project" value="UniProtKB-UniRule"/>
</dbReference>
<feature type="binding site" evidence="4">
    <location>
        <position position="36"/>
    </location>
    <ligand>
        <name>S-adenosyl-L-methionine</name>
        <dbReference type="ChEBI" id="CHEBI:59789"/>
    </ligand>
</feature>
<dbReference type="Gene3D" id="3.40.50.150">
    <property type="entry name" value="Vaccinia Virus protein VP39"/>
    <property type="match status" value="1"/>
</dbReference>
<dbReference type="InterPro" id="IPR050362">
    <property type="entry name" value="Cation-dep_OMT"/>
</dbReference>
<evidence type="ECO:0000256" key="3">
    <source>
        <dbReference type="ARBA" id="ARBA00022691"/>
    </source>
</evidence>
<dbReference type="HAMAP" id="MF_02217">
    <property type="entry name" value="TrmR_methyltr"/>
    <property type="match status" value="1"/>
</dbReference>
<dbReference type="GO" id="GO:0030488">
    <property type="term" value="P:tRNA methylation"/>
    <property type="evidence" value="ECO:0007669"/>
    <property type="project" value="UniProtKB-UniRule"/>
</dbReference>
<dbReference type="Pfam" id="PF01596">
    <property type="entry name" value="Methyltransf_3"/>
    <property type="match status" value="1"/>
</dbReference>